<sequence length="218" mass="24113">MSAILILLVIPITILCGVFLLDDRKYYFISMAIIIYTMVPFFMVFENRRPQARELIIIAVLSAIAVAGRAAFFMLPQFKPVVAIVIISGVCFGAEAGFLVGAVSGFVSNFFFAQGPWTPWQMFCFGIIGFLAGVLFKKGKLKKNKLQLCIYGGLSTLFIYGGLINICALWMFPSKASLSFEALLAAYISGLPFDLVHAISTVFFLFIISQPMIEKLIE</sequence>
<feature type="transmembrane region" description="Helical" evidence="1">
    <location>
        <begin position="119"/>
        <end position="136"/>
    </location>
</feature>
<gene>
    <name evidence="2" type="ORF">SDC9_175485</name>
</gene>
<feature type="transmembrane region" description="Helical" evidence="1">
    <location>
        <begin position="148"/>
        <end position="172"/>
    </location>
</feature>
<name>A0A645GPD8_9ZZZZ</name>
<dbReference type="InterPro" id="IPR024529">
    <property type="entry name" value="ECF_trnsprt_substrate-spec"/>
</dbReference>
<evidence type="ECO:0008006" key="3">
    <source>
        <dbReference type="Google" id="ProtNLM"/>
    </source>
</evidence>
<dbReference type="Pfam" id="PF12822">
    <property type="entry name" value="ECF_trnsprt"/>
    <property type="match status" value="1"/>
</dbReference>
<proteinExistence type="predicted"/>
<dbReference type="Gene3D" id="1.10.1760.20">
    <property type="match status" value="1"/>
</dbReference>
<dbReference type="AlphaFoldDB" id="A0A645GPD8"/>
<accession>A0A645GPD8</accession>
<keyword evidence="1" id="KW-0472">Membrane</keyword>
<dbReference type="EMBL" id="VSSQ01078168">
    <property type="protein sequence ID" value="MPN28046.1"/>
    <property type="molecule type" value="Genomic_DNA"/>
</dbReference>
<feature type="transmembrane region" description="Helical" evidence="1">
    <location>
        <begin position="6"/>
        <end position="21"/>
    </location>
</feature>
<dbReference type="GO" id="GO:0022857">
    <property type="term" value="F:transmembrane transporter activity"/>
    <property type="evidence" value="ECO:0007669"/>
    <property type="project" value="InterPro"/>
</dbReference>
<keyword evidence="1" id="KW-0812">Transmembrane</keyword>
<reference evidence="2" key="1">
    <citation type="submission" date="2019-08" db="EMBL/GenBank/DDBJ databases">
        <authorList>
            <person name="Kucharzyk K."/>
            <person name="Murdoch R.W."/>
            <person name="Higgins S."/>
            <person name="Loffler F."/>
        </authorList>
    </citation>
    <scope>NUCLEOTIDE SEQUENCE</scope>
</reference>
<evidence type="ECO:0000313" key="2">
    <source>
        <dbReference type="EMBL" id="MPN28046.1"/>
    </source>
</evidence>
<feature type="transmembrane region" description="Helical" evidence="1">
    <location>
        <begin position="184"/>
        <end position="208"/>
    </location>
</feature>
<feature type="transmembrane region" description="Helical" evidence="1">
    <location>
        <begin position="82"/>
        <end position="107"/>
    </location>
</feature>
<organism evidence="2">
    <name type="scientific">bioreactor metagenome</name>
    <dbReference type="NCBI Taxonomy" id="1076179"/>
    <lineage>
        <taxon>unclassified sequences</taxon>
        <taxon>metagenomes</taxon>
        <taxon>ecological metagenomes</taxon>
    </lineage>
</organism>
<keyword evidence="1" id="KW-1133">Transmembrane helix</keyword>
<feature type="transmembrane region" description="Helical" evidence="1">
    <location>
        <begin position="55"/>
        <end position="75"/>
    </location>
</feature>
<evidence type="ECO:0000256" key="1">
    <source>
        <dbReference type="SAM" id="Phobius"/>
    </source>
</evidence>
<protein>
    <recommendedName>
        <fullName evidence="3">ECF transporter S component</fullName>
    </recommendedName>
</protein>
<feature type="transmembrane region" description="Helical" evidence="1">
    <location>
        <begin position="26"/>
        <end position="43"/>
    </location>
</feature>
<comment type="caution">
    <text evidence="2">The sequence shown here is derived from an EMBL/GenBank/DDBJ whole genome shotgun (WGS) entry which is preliminary data.</text>
</comment>